<reference evidence="2" key="1">
    <citation type="journal article" date="2025" name="Aquaculture">
        <title>Assessment of the bioflocculant production and safety properties of Metabacillus hrfriensis sp. nov. based on phenotypic and whole-genome sequencing analysis.</title>
        <authorList>
            <person name="Zhang R."/>
            <person name="Zhao Z."/>
            <person name="Luo L."/>
            <person name="Wang S."/>
            <person name="Guo K."/>
            <person name="Xu W."/>
        </authorList>
    </citation>
    <scope>NUCLEOTIDE SEQUENCE [LARGE SCALE GENOMIC DNA]</scope>
    <source>
        <strain evidence="2">CT-WN-B3</strain>
    </source>
</reference>
<dbReference type="EMBL" id="CP126116">
    <property type="protein sequence ID" value="WHZ58616.1"/>
    <property type="molecule type" value="Genomic_DNA"/>
</dbReference>
<gene>
    <name evidence="1" type="ORF">QLQ22_04520</name>
</gene>
<evidence type="ECO:0000313" key="2">
    <source>
        <dbReference type="Proteomes" id="UP001226091"/>
    </source>
</evidence>
<name>A0ACD4RDP4_9BACI</name>
<protein>
    <submittedName>
        <fullName evidence="1">AI-2E family transporter</fullName>
    </submittedName>
</protein>
<dbReference type="Proteomes" id="UP001226091">
    <property type="component" value="Chromosome"/>
</dbReference>
<organism evidence="1 2">
    <name type="scientific">Metabacillus hrfriensis</name>
    <dbReference type="NCBI Taxonomy" id="3048891"/>
    <lineage>
        <taxon>Bacteria</taxon>
        <taxon>Bacillati</taxon>
        <taxon>Bacillota</taxon>
        <taxon>Bacilli</taxon>
        <taxon>Bacillales</taxon>
        <taxon>Bacillaceae</taxon>
        <taxon>Metabacillus</taxon>
    </lineage>
</organism>
<proteinExistence type="predicted"/>
<sequence>MANLRKLMEVRNTSKGGAYHLPKDRIFKIGYGIIIFLTIILLSTKVDFIFRPLEIIFTTLFFPFLVSGIIFYLLRPIVRFLGRKGVPNTISIIIIYLLVIGLGTLVIFLIGPVIQKQFQELINNFPQIVQTLQDNLLALRENKWFARFEQNDILTFEKMTASVTDYFQSNVSNIGSSVSNFIGILTSIATIFVTVPFIVFYLLKDGEYAPKQVLRFLPYTKANEAKLILKDMDHALSSYIQGQALVSLVVGVMMYIGYLIIGLDYSILLAMFAMLTNVIPFLGPFIAVIPAVIVGFLDSPFMVVQVLIVVIVVQQIDGNISSPLIMGKRLDIHPLTIILLLIVAGSMGGLLGMLLAVPTYAILKVICSHSYRLYLLRKERLDPIRNTNADIEIE</sequence>
<evidence type="ECO:0000313" key="1">
    <source>
        <dbReference type="EMBL" id="WHZ58616.1"/>
    </source>
</evidence>
<accession>A0ACD4RDP4</accession>
<keyword evidence="2" id="KW-1185">Reference proteome</keyword>